<dbReference type="EMBL" id="MG250483">
    <property type="protein sequence ID" value="AUE22675.1"/>
    <property type="molecule type" value="Genomic_DNA"/>
</dbReference>
<reference evidence="1 2" key="1">
    <citation type="submission" date="2017-10" db="EMBL/GenBank/DDBJ databases">
        <title>Antibacterial composition for extension of chilled fish shelf life and decreasing of risk of food-borne infections, bacteriophage strains for its preparation.</title>
        <authorList>
            <person name="Zulkarneev E.R."/>
            <person name="Aleshkin A.V."/>
            <person name="Rubalsky O.V."/>
            <person name="Kiseleva I.A."/>
            <person name="Rubalskii E.O."/>
            <person name="Lebedev S.N."/>
        </authorList>
    </citation>
    <scope>NUCLEOTIDE SEQUENCE [LARGE SCALE GENOMIC DNA]</scope>
</reference>
<dbReference type="InterPro" id="IPR027417">
    <property type="entry name" value="P-loop_NTPase"/>
</dbReference>
<dbReference type="Proteomes" id="UP000240934">
    <property type="component" value="Segment"/>
</dbReference>
<evidence type="ECO:0000313" key="1">
    <source>
        <dbReference type="EMBL" id="AUE22675.1"/>
    </source>
</evidence>
<protein>
    <submittedName>
        <fullName evidence="1">Uncharacterized protein</fullName>
    </submittedName>
</protein>
<proteinExistence type="predicted"/>
<keyword evidence="2" id="KW-1185">Reference proteome</keyword>
<sequence length="213" mass="23676">MIKVIKASAGAGKTSKAIELAVEEAKKGKYVVFLNNEETQESIIGKISDIDTEFGDGEIAVGEVDGVTMSALQDAVHNAVVELGRERKIDVIVLDFSGYADFNGSANRLLKFMSYIKRIEVVHEIDVIFTIQVINKTKRVTRPKVTDIWQDREVKSKDGKTPPCFDNIDMVSIDVTKASPMLPNRDSQIVIYQDMEGIYVGKFVDSKYYGCKA</sequence>
<accession>A0A2H4YFC2</accession>
<dbReference type="SUPFAM" id="SSF52540">
    <property type="entry name" value="P-loop containing nucleoside triphosphate hydrolases"/>
    <property type="match status" value="1"/>
</dbReference>
<evidence type="ECO:0000313" key="2">
    <source>
        <dbReference type="Proteomes" id="UP000240934"/>
    </source>
</evidence>
<name>A0A2H4YFC2_9CAUD</name>
<organism evidence="1 2">
    <name type="scientific">Aeromonas phage Ah1</name>
    <dbReference type="NCBI Taxonomy" id="2053701"/>
    <lineage>
        <taxon>Viruses</taxon>
        <taxon>Duplodnaviria</taxon>
        <taxon>Heunggongvirae</taxon>
        <taxon>Uroviricota</taxon>
        <taxon>Caudoviricetes</taxon>
        <taxon>Pantevenvirales</taxon>
        <taxon>Straboviridae</taxon>
        <taxon>Cinqassovirus</taxon>
        <taxon>Cinqassovirus ah1</taxon>
    </lineage>
</organism>
<gene>
    <name evidence="1" type="ORF">Ah1_00134</name>
</gene>
<dbReference type="Gene3D" id="3.40.50.300">
    <property type="entry name" value="P-loop containing nucleotide triphosphate hydrolases"/>
    <property type="match status" value="1"/>
</dbReference>